<organism evidence="3 5">
    <name type="scientific">Dehalococcoides mccartyi</name>
    <dbReference type="NCBI Taxonomy" id="61435"/>
    <lineage>
        <taxon>Bacteria</taxon>
        <taxon>Bacillati</taxon>
        <taxon>Chloroflexota</taxon>
        <taxon>Dehalococcoidia</taxon>
        <taxon>Dehalococcoidales</taxon>
        <taxon>Dehalococcoidaceae</taxon>
        <taxon>Dehalococcoides</taxon>
    </lineage>
</organism>
<evidence type="ECO:0000256" key="1">
    <source>
        <dbReference type="SAM" id="MobiDB-lite"/>
    </source>
</evidence>
<evidence type="ECO:0000256" key="2">
    <source>
        <dbReference type="SAM" id="SignalP"/>
    </source>
</evidence>
<dbReference type="Proteomes" id="UP000053577">
    <property type="component" value="Unassembled WGS sequence"/>
</dbReference>
<proteinExistence type="predicted"/>
<dbReference type="PATRIC" id="fig|61435.5.peg.1092"/>
<evidence type="ECO:0000313" key="4">
    <source>
        <dbReference type="EMBL" id="WRO06925.1"/>
    </source>
</evidence>
<keyword evidence="2" id="KW-0732">Signal</keyword>
<dbReference type="AlphaFoldDB" id="A0A0V8M2S6"/>
<feature type="signal peptide" evidence="2">
    <location>
        <begin position="1"/>
        <end position="24"/>
    </location>
</feature>
<dbReference type="PROSITE" id="PS51257">
    <property type="entry name" value="PROKAR_LIPOPROTEIN"/>
    <property type="match status" value="1"/>
</dbReference>
<reference evidence="3 5" key="1">
    <citation type="journal article" date="2015" name="Sci. Rep.">
        <title>A comparative genomics and reductive dehalogenase gene transcription study of two chloroethene-respiring bacteria, Dehalococcoides mccartyi strains MB and 11a.</title>
        <authorList>
            <person name="Low A."/>
            <person name="Shen Z."/>
            <person name="Cheng D."/>
            <person name="Rogers M.J."/>
            <person name="Lee P.K."/>
            <person name="He J."/>
        </authorList>
    </citation>
    <scope>NUCLEOTIDE SEQUENCE [LARGE SCALE GENOMIC DNA]</scope>
    <source>
        <strain evidence="3 5">MB</strain>
    </source>
</reference>
<protein>
    <recommendedName>
        <fullName evidence="6">Lipoprotein</fullName>
    </recommendedName>
</protein>
<dbReference type="EMBL" id="JGYD01000018">
    <property type="protein sequence ID" value="KSV18099.1"/>
    <property type="molecule type" value="Genomic_DNA"/>
</dbReference>
<dbReference type="EMBL" id="CP141531">
    <property type="protein sequence ID" value="WRO06925.1"/>
    <property type="molecule type" value="Genomic_DNA"/>
</dbReference>
<gene>
    <name evidence="3" type="ORF">DA01_05520</name>
    <name evidence="4" type="ORF">VLL09_05925</name>
</gene>
<feature type="compositionally biased region" description="Low complexity" evidence="1">
    <location>
        <begin position="29"/>
        <end position="45"/>
    </location>
</feature>
<dbReference type="RefSeq" id="WP_041342691.1">
    <property type="nucleotide sequence ID" value="NZ_CP141531.1"/>
</dbReference>
<evidence type="ECO:0000313" key="3">
    <source>
        <dbReference type="EMBL" id="KSV18099.1"/>
    </source>
</evidence>
<dbReference type="Proteomes" id="UP001327986">
    <property type="component" value="Chromosome"/>
</dbReference>
<name>A0A0V8M2S6_9CHLR</name>
<feature type="chain" id="PRO_5006894133" description="Lipoprotein" evidence="2">
    <location>
        <begin position="25"/>
        <end position="272"/>
    </location>
</feature>
<evidence type="ECO:0008006" key="6">
    <source>
        <dbReference type="Google" id="ProtNLM"/>
    </source>
</evidence>
<accession>A0A0V8M2S6</accession>
<reference evidence="4" key="2">
    <citation type="submission" date="2023-12" db="EMBL/GenBank/DDBJ databases">
        <title>Isolation of organohalide respiring bacteria Dehalococcoides mccartyi strain GPTCE1 in groundwater collected near a chemical plant in Suzhou, China.</title>
        <authorList>
            <person name="Liu G."/>
        </authorList>
    </citation>
    <scope>NUCLEOTIDE SEQUENCE</scope>
    <source>
        <strain evidence="4">GPTCE1</strain>
    </source>
</reference>
<evidence type="ECO:0000313" key="5">
    <source>
        <dbReference type="Proteomes" id="UP000053577"/>
    </source>
</evidence>
<dbReference type="OrthoDB" id="9882247at2"/>
<feature type="region of interest" description="Disordered" evidence="1">
    <location>
        <begin position="29"/>
        <end position="50"/>
    </location>
</feature>
<sequence length="272" mass="30680">MKKSLRRIAFMSLVCLLLVLSACGGGNDPDSNASNPPPDDNSNNPSNPPPVYDPYAQYEGYLLQGYPEQMWPLYESKAISSCNLDVFFPGFNMNPGYVCTYNVVYYSEKPKAEIVAYYAGLAGSLNPSSFYDVDTDINNYHFTARVVEEGSRNLIYLAADMPDNFYTEHPLWGDFPSDVFPVFNLTQQRYHDVACRSNGDGELQYTNHYNFSGGRQAAVEYYRTRLQNMAEYAETTNSDSTCTTLSGVVRGFDFQVLIYDDNIAVFLEKPFD</sequence>